<reference evidence="1 2" key="1">
    <citation type="submission" date="2024-02" db="EMBL/GenBank/DDBJ databases">
        <title>High-quality chromosome-scale genome assembly of Pensacola bahiagrass (Paspalum notatum Flugge var. saurae).</title>
        <authorList>
            <person name="Vega J.M."/>
            <person name="Podio M."/>
            <person name="Orjuela J."/>
            <person name="Siena L.A."/>
            <person name="Pessino S.C."/>
            <person name="Combes M.C."/>
            <person name="Mariac C."/>
            <person name="Albertini E."/>
            <person name="Pupilli F."/>
            <person name="Ortiz J.P.A."/>
            <person name="Leblanc O."/>
        </authorList>
    </citation>
    <scope>NUCLEOTIDE SEQUENCE [LARGE SCALE GENOMIC DNA]</scope>
    <source>
        <strain evidence="1">R1</strain>
        <tissue evidence="1">Leaf</tissue>
    </source>
</reference>
<protein>
    <submittedName>
        <fullName evidence="1">Uncharacterized protein</fullName>
    </submittedName>
</protein>
<dbReference type="AlphaFoldDB" id="A0AAQ3SN79"/>
<proteinExistence type="predicted"/>
<gene>
    <name evidence="1" type="ORF">U9M48_008051</name>
</gene>
<evidence type="ECO:0000313" key="1">
    <source>
        <dbReference type="EMBL" id="WVZ57698.1"/>
    </source>
</evidence>
<dbReference type="Proteomes" id="UP001341281">
    <property type="component" value="Chromosome 02"/>
</dbReference>
<accession>A0AAQ3SN79</accession>
<keyword evidence="2" id="KW-1185">Reference proteome</keyword>
<name>A0AAQ3SN79_PASNO</name>
<organism evidence="1 2">
    <name type="scientific">Paspalum notatum var. saurae</name>
    <dbReference type="NCBI Taxonomy" id="547442"/>
    <lineage>
        <taxon>Eukaryota</taxon>
        <taxon>Viridiplantae</taxon>
        <taxon>Streptophyta</taxon>
        <taxon>Embryophyta</taxon>
        <taxon>Tracheophyta</taxon>
        <taxon>Spermatophyta</taxon>
        <taxon>Magnoliopsida</taxon>
        <taxon>Liliopsida</taxon>
        <taxon>Poales</taxon>
        <taxon>Poaceae</taxon>
        <taxon>PACMAD clade</taxon>
        <taxon>Panicoideae</taxon>
        <taxon>Andropogonodae</taxon>
        <taxon>Paspaleae</taxon>
        <taxon>Paspalinae</taxon>
        <taxon>Paspalum</taxon>
    </lineage>
</organism>
<dbReference type="EMBL" id="CP144746">
    <property type="protein sequence ID" value="WVZ57698.1"/>
    <property type="molecule type" value="Genomic_DNA"/>
</dbReference>
<evidence type="ECO:0000313" key="2">
    <source>
        <dbReference type="Proteomes" id="UP001341281"/>
    </source>
</evidence>
<sequence length="172" mass="18261">MASPSSGDHSRLRVAASGRISSPLPRIWWLLPGRALLVLQRVDLGGIRAGLPDASSGHGRRQGGRGGAAALLYVARWSRRGQHATGGARVGHCVAGGGAAERQSCAVVAVWLWSNSSAARGAACAVPDLAEAWLAATGWWLRQLASRLLHSRRSDCLQRTSATCPTWQLRVR</sequence>